<name>A0A494X9D4_9BURK</name>
<evidence type="ECO:0000313" key="2">
    <source>
        <dbReference type="EMBL" id="RKP46261.1"/>
    </source>
</evidence>
<gene>
    <name evidence="2" type="ORF">D7S86_25350</name>
</gene>
<keyword evidence="3" id="KW-1185">Reference proteome</keyword>
<reference evidence="2 3" key="1">
    <citation type="submission" date="2018-10" db="EMBL/GenBank/DDBJ databases">
        <title>Robbsia sp. DHC34, isolated from soil.</title>
        <authorList>
            <person name="Gao Z.-H."/>
            <person name="Qiu L.-H."/>
        </authorList>
    </citation>
    <scope>NUCLEOTIDE SEQUENCE [LARGE SCALE GENOMIC DNA]</scope>
    <source>
        <strain evidence="2 3">DHC34</strain>
    </source>
</reference>
<dbReference type="AlphaFoldDB" id="A0A494X9D4"/>
<feature type="domain" description="Dienelactone hydrolase" evidence="1">
    <location>
        <begin position="43"/>
        <end position="264"/>
    </location>
</feature>
<comment type="caution">
    <text evidence="2">The sequence shown here is derived from an EMBL/GenBank/DDBJ whole genome shotgun (WGS) entry which is preliminary data.</text>
</comment>
<dbReference type="Gene3D" id="3.40.50.1820">
    <property type="entry name" value="alpha/beta hydrolase"/>
    <property type="match status" value="1"/>
</dbReference>
<proteinExistence type="predicted"/>
<dbReference type="Proteomes" id="UP000270342">
    <property type="component" value="Unassembled WGS sequence"/>
</dbReference>
<dbReference type="InterPro" id="IPR029058">
    <property type="entry name" value="AB_hydrolase_fold"/>
</dbReference>
<sequence length="271" mass="29418">MMASGFALAVQPVVADVIHTSDDGLDVGPTSIDLPGDKNEALPAYYAKPKGATHALPVVLVVQEIFGVHEHIQDLCRRLAKLGYFAVAPELYFRQGDPRQYTSIPELVDKIVSKVPDSQVMSDLDATAAWATSHGGDAKHLAITGFCWGGRITWLYATHNPHLKAAVAWYGPLVGQPTANTPRFPVDFAGELKVPVLGLYGGQDPNIKQEHVAQMREALAKVHSKSQIIVYPDAGHGFNADYRPSYNEADAKDGWQHMLAWFKQNGVPGAA</sequence>
<protein>
    <submittedName>
        <fullName evidence="2">Dienelactone hydrolase family protein</fullName>
    </submittedName>
</protein>
<dbReference type="Pfam" id="PF01738">
    <property type="entry name" value="DLH"/>
    <property type="match status" value="1"/>
</dbReference>
<accession>A0A494X9D4</accession>
<dbReference type="OrthoDB" id="9787933at2"/>
<dbReference type="InterPro" id="IPR051049">
    <property type="entry name" value="Dienelactone_hydrolase-like"/>
</dbReference>
<dbReference type="SUPFAM" id="SSF53474">
    <property type="entry name" value="alpha/beta-Hydrolases"/>
    <property type="match status" value="1"/>
</dbReference>
<organism evidence="2 3">
    <name type="scientific">Pararobbsia silviterrae</name>
    <dbReference type="NCBI Taxonomy" id="1792498"/>
    <lineage>
        <taxon>Bacteria</taxon>
        <taxon>Pseudomonadati</taxon>
        <taxon>Pseudomonadota</taxon>
        <taxon>Betaproteobacteria</taxon>
        <taxon>Burkholderiales</taxon>
        <taxon>Burkholderiaceae</taxon>
        <taxon>Pararobbsia</taxon>
    </lineage>
</organism>
<evidence type="ECO:0000313" key="3">
    <source>
        <dbReference type="Proteomes" id="UP000270342"/>
    </source>
</evidence>
<evidence type="ECO:0000259" key="1">
    <source>
        <dbReference type="Pfam" id="PF01738"/>
    </source>
</evidence>
<dbReference type="PANTHER" id="PTHR46623:SF6">
    <property type="entry name" value="ALPHA_BETA-HYDROLASES SUPERFAMILY PROTEIN"/>
    <property type="match status" value="1"/>
</dbReference>
<dbReference type="PANTHER" id="PTHR46623">
    <property type="entry name" value="CARBOXYMETHYLENEBUTENOLIDASE-RELATED"/>
    <property type="match status" value="1"/>
</dbReference>
<dbReference type="InterPro" id="IPR002925">
    <property type="entry name" value="Dienelactn_hydro"/>
</dbReference>
<dbReference type="GO" id="GO:0016787">
    <property type="term" value="F:hydrolase activity"/>
    <property type="evidence" value="ECO:0007669"/>
    <property type="project" value="UniProtKB-KW"/>
</dbReference>
<keyword evidence="2" id="KW-0378">Hydrolase</keyword>
<dbReference type="EMBL" id="RBZU01000015">
    <property type="protein sequence ID" value="RKP46261.1"/>
    <property type="molecule type" value="Genomic_DNA"/>
</dbReference>